<reference evidence="2 3" key="1">
    <citation type="journal article" date="2011" name="J. Bacteriol.">
        <title>Genome sequence of Chthoniobacter flavus Ellin428, an aerobic heterotrophic soil bacterium.</title>
        <authorList>
            <person name="Kant R."/>
            <person name="van Passel M.W."/>
            <person name="Palva A."/>
            <person name="Lucas S."/>
            <person name="Lapidus A."/>
            <person name="Glavina Del Rio T."/>
            <person name="Dalin E."/>
            <person name="Tice H."/>
            <person name="Bruce D."/>
            <person name="Goodwin L."/>
            <person name="Pitluck S."/>
            <person name="Larimer F.W."/>
            <person name="Land M.L."/>
            <person name="Hauser L."/>
            <person name="Sangwan P."/>
            <person name="de Vos W.M."/>
            <person name="Janssen P.H."/>
            <person name="Smidt H."/>
        </authorList>
    </citation>
    <scope>NUCLEOTIDE SEQUENCE [LARGE SCALE GENOMIC DNA]</scope>
    <source>
        <strain evidence="2 3">Ellin428</strain>
    </source>
</reference>
<sequence length="305" mass="31595">MIRTHRACQRWVFGDDFPVRSTPFPRVFAILLFLAPFGYSESLLLDFGTTPGLVAPADALNSPGHFTGAVPAGEITWNLVTSTDITSGLKFGDGSDATGISLNLGQEDTIGNNIVDFAAANAINSTSLTGTSATTLGSDYGTASSSPVAKDGIFRNGTNATQNAAIGFRIDGLTAGTYTLYFVGRNTNTSAGGFPVMFYTSTGLSADTFAFTGSASTTVGNSSTNGNTTWTAGNQYNTATVNVSTGDSIFVAAEGTSASELRGFINSVEIVPEPSAVFILLAGFGVLLVLRPKLNRKRLSVAGDS</sequence>
<dbReference type="eggNOG" id="ENOG50349W9">
    <property type="taxonomic scope" value="Bacteria"/>
</dbReference>
<evidence type="ECO:0000313" key="3">
    <source>
        <dbReference type="Proteomes" id="UP000005824"/>
    </source>
</evidence>
<evidence type="ECO:0008006" key="4">
    <source>
        <dbReference type="Google" id="ProtNLM"/>
    </source>
</evidence>
<feature type="transmembrane region" description="Helical" evidence="1">
    <location>
        <begin position="274"/>
        <end position="290"/>
    </location>
</feature>
<evidence type="ECO:0000256" key="1">
    <source>
        <dbReference type="SAM" id="Phobius"/>
    </source>
</evidence>
<comment type="caution">
    <text evidence="2">The sequence shown here is derived from an EMBL/GenBank/DDBJ whole genome shotgun (WGS) entry which is preliminary data.</text>
</comment>
<dbReference type="AlphaFoldDB" id="B4D6H4"/>
<organism evidence="2 3">
    <name type="scientific">Chthoniobacter flavus Ellin428</name>
    <dbReference type="NCBI Taxonomy" id="497964"/>
    <lineage>
        <taxon>Bacteria</taxon>
        <taxon>Pseudomonadati</taxon>
        <taxon>Verrucomicrobiota</taxon>
        <taxon>Spartobacteria</taxon>
        <taxon>Chthoniobacterales</taxon>
        <taxon>Chthoniobacteraceae</taxon>
        <taxon>Chthoniobacter</taxon>
    </lineage>
</organism>
<gene>
    <name evidence="2" type="ORF">CfE428DRAFT_4514</name>
</gene>
<protein>
    <recommendedName>
        <fullName evidence="4">PEP-CTERM protein-sorting domain-containing protein</fullName>
    </recommendedName>
</protein>
<proteinExistence type="predicted"/>
<accession>B4D6H4</accession>
<keyword evidence="1" id="KW-1133">Transmembrane helix</keyword>
<name>B4D6H4_9BACT</name>
<evidence type="ECO:0000313" key="2">
    <source>
        <dbReference type="EMBL" id="EDY18083.1"/>
    </source>
</evidence>
<dbReference type="Proteomes" id="UP000005824">
    <property type="component" value="Unassembled WGS sequence"/>
</dbReference>
<keyword evidence="3" id="KW-1185">Reference proteome</keyword>
<keyword evidence="1" id="KW-0812">Transmembrane</keyword>
<dbReference type="InParanoid" id="B4D6H4"/>
<dbReference type="EMBL" id="ABVL01000015">
    <property type="protein sequence ID" value="EDY18083.1"/>
    <property type="molecule type" value="Genomic_DNA"/>
</dbReference>
<keyword evidence="1" id="KW-0472">Membrane</keyword>
<dbReference type="STRING" id="497964.CfE428DRAFT_4514"/>